<evidence type="ECO:0000259" key="2">
    <source>
        <dbReference type="Pfam" id="PF03235"/>
    </source>
</evidence>
<dbReference type="OrthoDB" id="5419821at2759"/>
<reference evidence="3" key="1">
    <citation type="journal article" date="2018" name="Genome Biol. Evol.">
        <title>Genomics and development of Lentinus tigrinus, a white-rot wood-decaying mushroom with dimorphic fruiting bodies.</title>
        <authorList>
            <person name="Wu B."/>
            <person name="Xu Z."/>
            <person name="Knudson A."/>
            <person name="Carlson A."/>
            <person name="Chen N."/>
            <person name="Kovaka S."/>
            <person name="LaButti K."/>
            <person name="Lipzen A."/>
            <person name="Pennachio C."/>
            <person name="Riley R."/>
            <person name="Schakwitz W."/>
            <person name="Umezawa K."/>
            <person name="Ohm R.A."/>
            <person name="Grigoriev I.V."/>
            <person name="Nagy L.G."/>
            <person name="Gibbons J."/>
            <person name="Hibbett D."/>
        </authorList>
    </citation>
    <scope>NUCLEOTIDE SEQUENCE [LARGE SCALE GENOMIC DNA]</scope>
    <source>
        <strain evidence="3">ALCF2SS1-6</strain>
    </source>
</reference>
<feature type="domain" description="GmrSD restriction endonucleases N-terminal" evidence="2">
    <location>
        <begin position="49"/>
        <end position="154"/>
    </location>
</feature>
<feature type="compositionally biased region" description="Basic residues" evidence="1">
    <location>
        <begin position="366"/>
        <end position="376"/>
    </location>
</feature>
<evidence type="ECO:0000313" key="3">
    <source>
        <dbReference type="EMBL" id="RPD63627.1"/>
    </source>
</evidence>
<proteinExistence type="predicted"/>
<evidence type="ECO:0000313" key="4">
    <source>
        <dbReference type="Proteomes" id="UP000313359"/>
    </source>
</evidence>
<name>A0A5C2SKG7_9APHY</name>
<dbReference type="InterPro" id="IPR004919">
    <property type="entry name" value="GmrSD_N"/>
</dbReference>
<dbReference type="Pfam" id="PF03235">
    <property type="entry name" value="GmrSD_N"/>
    <property type="match status" value="1"/>
</dbReference>
<feature type="region of interest" description="Disordered" evidence="1">
    <location>
        <begin position="361"/>
        <end position="406"/>
    </location>
</feature>
<dbReference type="EMBL" id="ML122255">
    <property type="protein sequence ID" value="RPD63627.1"/>
    <property type="molecule type" value="Genomic_DNA"/>
</dbReference>
<organism evidence="3 4">
    <name type="scientific">Lentinus tigrinus ALCF2SS1-6</name>
    <dbReference type="NCBI Taxonomy" id="1328759"/>
    <lineage>
        <taxon>Eukaryota</taxon>
        <taxon>Fungi</taxon>
        <taxon>Dikarya</taxon>
        <taxon>Basidiomycota</taxon>
        <taxon>Agaricomycotina</taxon>
        <taxon>Agaricomycetes</taxon>
        <taxon>Polyporales</taxon>
        <taxon>Polyporaceae</taxon>
        <taxon>Lentinus</taxon>
    </lineage>
</organism>
<dbReference type="AlphaFoldDB" id="A0A5C2SKG7"/>
<feature type="compositionally biased region" description="Basic and acidic residues" evidence="1">
    <location>
        <begin position="377"/>
        <end position="399"/>
    </location>
</feature>
<dbReference type="PANTHER" id="PTHR39639:SF1">
    <property type="entry name" value="DUF262 DOMAIN-CONTAINING PROTEIN"/>
    <property type="match status" value="1"/>
</dbReference>
<accession>A0A5C2SKG7</accession>
<dbReference type="Proteomes" id="UP000313359">
    <property type="component" value="Unassembled WGS sequence"/>
</dbReference>
<protein>
    <recommendedName>
        <fullName evidence="2">GmrSD restriction endonucleases N-terminal domain-containing protein</fullName>
    </recommendedName>
</protein>
<sequence>MMDDKDEYDELYDEEPEDFDPNEFDLGPCLNAPAARLYTTKQLHTLIHEGVIDLNPAYQREVVWPETKQVKLLDSIWRNYYMPPIVFSVIRDEAGEEIRCCVDGKQRLTSIQKFFDGQVPYKHWRTGKSWWYTSSQAQKKARPQVPKWWKDDFASKTVTCVEYYDLPQIQERDIFQRVQLGVALSAAEKLQAIPSHRTEWIIELQQRFFLHEDNLPQKMDVAYKRGQDFQLIAGFVYCCDQYPEPAQPSSKNLERWLSSDVKPSWDFKETMLGVFGSLWHIVTDPKLNSAFTDIKKRVAPAEFVFTGVILYVLRDASYEDRAQAIYDMRTHIREKFPDVRMRSDIVKELWSFVETLADTVPTQPAKSKKKGKGKEKRRADDDAYGYDDDRMSLDDDYRPKKQSKKK</sequence>
<dbReference type="STRING" id="1328759.A0A5C2SKG7"/>
<keyword evidence="4" id="KW-1185">Reference proteome</keyword>
<evidence type="ECO:0000256" key="1">
    <source>
        <dbReference type="SAM" id="MobiDB-lite"/>
    </source>
</evidence>
<gene>
    <name evidence="3" type="ORF">L227DRAFT_572073</name>
</gene>
<dbReference type="PANTHER" id="PTHR39639">
    <property type="entry name" value="CHROMOSOME 16, WHOLE GENOME SHOTGUN SEQUENCE"/>
    <property type="match status" value="1"/>
</dbReference>